<accession>A0A2T7PP11</accession>
<evidence type="ECO:0000313" key="2">
    <source>
        <dbReference type="Proteomes" id="UP000245119"/>
    </source>
</evidence>
<dbReference type="AlphaFoldDB" id="A0A2T7PP11"/>
<dbReference type="Proteomes" id="UP000245119">
    <property type="component" value="Linkage Group LG3"/>
</dbReference>
<organism evidence="1 2">
    <name type="scientific">Pomacea canaliculata</name>
    <name type="common">Golden apple snail</name>
    <dbReference type="NCBI Taxonomy" id="400727"/>
    <lineage>
        <taxon>Eukaryota</taxon>
        <taxon>Metazoa</taxon>
        <taxon>Spiralia</taxon>
        <taxon>Lophotrochozoa</taxon>
        <taxon>Mollusca</taxon>
        <taxon>Gastropoda</taxon>
        <taxon>Caenogastropoda</taxon>
        <taxon>Architaenioglossa</taxon>
        <taxon>Ampullarioidea</taxon>
        <taxon>Ampullariidae</taxon>
        <taxon>Pomacea</taxon>
    </lineage>
</organism>
<gene>
    <name evidence="1" type="ORF">C0Q70_06398</name>
</gene>
<comment type="caution">
    <text evidence="1">The sequence shown here is derived from an EMBL/GenBank/DDBJ whole genome shotgun (WGS) entry which is preliminary data.</text>
</comment>
<dbReference type="EMBL" id="PZQS01000003">
    <property type="protein sequence ID" value="PVD35117.1"/>
    <property type="molecule type" value="Genomic_DNA"/>
</dbReference>
<reference evidence="1 2" key="1">
    <citation type="submission" date="2018-04" db="EMBL/GenBank/DDBJ databases">
        <title>The genome of golden apple snail Pomacea canaliculata provides insight into stress tolerance and invasive adaptation.</title>
        <authorList>
            <person name="Liu C."/>
            <person name="Liu B."/>
            <person name="Ren Y."/>
            <person name="Zhang Y."/>
            <person name="Wang H."/>
            <person name="Li S."/>
            <person name="Jiang F."/>
            <person name="Yin L."/>
            <person name="Zhang G."/>
            <person name="Qian W."/>
            <person name="Fan W."/>
        </authorList>
    </citation>
    <scope>NUCLEOTIDE SEQUENCE [LARGE SCALE GENOMIC DNA]</scope>
    <source>
        <strain evidence="1">SZHN2017</strain>
        <tissue evidence="1">Muscle</tissue>
    </source>
</reference>
<sequence>MRCVVLVKVRYIEWFYTDTIPRTECENLHMVPVTTTVSSLVIDKVLKTMTCQDHNVYSLVLADLQYEEIASQEWRLPVFITVPIFTALSNGVRAYSSFACCCTWFGTKFVSTEPFLRNEWKINSDDIVFDGEQDNENSQSFGSKAAMNGSRNKVYPSIISLDSDNSHLQAMSMRAGFRTGRWRGRRVLLVEQYVLSRAVNLRMRRAILWMRDQVRHANISEFCGLLLQDGLYSTVSNYCSKGDLQNLLHGTSFEEQEKELSCHEKKE</sequence>
<keyword evidence="2" id="KW-1185">Reference proteome</keyword>
<dbReference type="InterPro" id="IPR011009">
    <property type="entry name" value="Kinase-like_dom_sf"/>
</dbReference>
<protein>
    <submittedName>
        <fullName evidence="1">Uncharacterized protein</fullName>
    </submittedName>
</protein>
<name>A0A2T7PP11_POMCA</name>
<evidence type="ECO:0000313" key="1">
    <source>
        <dbReference type="EMBL" id="PVD35117.1"/>
    </source>
</evidence>
<dbReference type="SUPFAM" id="SSF56112">
    <property type="entry name" value="Protein kinase-like (PK-like)"/>
    <property type="match status" value="1"/>
</dbReference>
<proteinExistence type="predicted"/>